<dbReference type="AlphaFoldDB" id="A0A258FLS9"/>
<keyword evidence="5" id="KW-1003">Cell membrane</keyword>
<dbReference type="InterPro" id="IPR002781">
    <property type="entry name" value="TM_pro_TauE-like"/>
</dbReference>
<dbReference type="EMBL" id="NCEB01000016">
    <property type="protein sequence ID" value="OYX33451.1"/>
    <property type="molecule type" value="Genomic_DNA"/>
</dbReference>
<feature type="transmembrane region" description="Helical" evidence="5">
    <location>
        <begin position="214"/>
        <end position="237"/>
    </location>
</feature>
<keyword evidence="4 5" id="KW-0472">Membrane</keyword>
<accession>A0A258FLS9</accession>
<feature type="transmembrane region" description="Helical" evidence="5">
    <location>
        <begin position="181"/>
        <end position="207"/>
    </location>
</feature>
<evidence type="ECO:0000256" key="1">
    <source>
        <dbReference type="ARBA" id="ARBA00004141"/>
    </source>
</evidence>
<evidence type="ECO:0000256" key="2">
    <source>
        <dbReference type="ARBA" id="ARBA00022692"/>
    </source>
</evidence>
<keyword evidence="3 5" id="KW-1133">Transmembrane helix</keyword>
<feature type="transmembrane region" description="Helical" evidence="5">
    <location>
        <begin position="243"/>
        <end position="264"/>
    </location>
</feature>
<feature type="transmembrane region" description="Helical" evidence="5">
    <location>
        <begin position="116"/>
        <end position="134"/>
    </location>
</feature>
<dbReference type="GO" id="GO:0005886">
    <property type="term" value="C:plasma membrane"/>
    <property type="evidence" value="ECO:0007669"/>
    <property type="project" value="UniProtKB-SubCell"/>
</dbReference>
<dbReference type="Pfam" id="PF01925">
    <property type="entry name" value="TauE"/>
    <property type="match status" value="1"/>
</dbReference>
<gene>
    <name evidence="6" type="ORF">B7Z01_08980</name>
</gene>
<protein>
    <recommendedName>
        <fullName evidence="5">Probable membrane transporter protein</fullName>
    </recommendedName>
</protein>
<name>A0A258FLS9_9CAUL</name>
<evidence type="ECO:0000313" key="6">
    <source>
        <dbReference type="EMBL" id="OYX33451.1"/>
    </source>
</evidence>
<evidence type="ECO:0000256" key="3">
    <source>
        <dbReference type="ARBA" id="ARBA00022989"/>
    </source>
</evidence>
<reference evidence="6 7" key="1">
    <citation type="submission" date="2017-03" db="EMBL/GenBank/DDBJ databases">
        <title>Lifting the veil on microbial sulfur biogeochemistry in mining wastewaters.</title>
        <authorList>
            <person name="Kantor R.S."/>
            <person name="Colenbrander Nelson T."/>
            <person name="Marshall S."/>
            <person name="Bennett D."/>
            <person name="Apte S."/>
            <person name="Camacho D."/>
            <person name="Thomas B.C."/>
            <person name="Warren L.A."/>
            <person name="Banfield J.F."/>
        </authorList>
    </citation>
    <scope>NUCLEOTIDE SEQUENCE [LARGE SCALE GENOMIC DNA]</scope>
    <source>
        <strain evidence="6">32-69-9</strain>
    </source>
</reference>
<keyword evidence="2 5" id="KW-0812">Transmembrane</keyword>
<evidence type="ECO:0000313" key="7">
    <source>
        <dbReference type="Proteomes" id="UP000215595"/>
    </source>
</evidence>
<comment type="subcellular location">
    <subcellularLocation>
        <location evidence="5">Cell membrane</location>
        <topology evidence="5">Multi-pass membrane protein</topology>
    </subcellularLocation>
    <subcellularLocation>
        <location evidence="1">Membrane</location>
        <topology evidence="1">Multi-pass membrane protein</topology>
    </subcellularLocation>
</comment>
<comment type="caution">
    <text evidence="6">The sequence shown here is derived from an EMBL/GenBank/DDBJ whole genome shotgun (WGS) entry which is preliminary data.</text>
</comment>
<proteinExistence type="inferred from homology"/>
<sequence>MEIYLPIAEISVNWPLLILLGAVVGFVSGLFGIGGGFLMAPVLVFMGIPPTVAVASQASHVVASSTSGVIRYSGQGGVDFRMGGVMALGGALGAIGGVELFRYLRLLGQADLVVSVSYLVFLGAIGLLMLYESLTTILRRVRGEIAPRTERRRPLWLYGLPWKMRFPKSGLYISAIPPLGLGVFAGILSAIMGVGGGFILVPAMLYALRMKASVVVGTSLFQIIITTAITTVLQAGRNQTVDVVLSTLLLLGGVVGAQLGVRYAGRFKADVLRAALGLIVLLVGIQMGLELFVRPSDIFLIAPGVADG</sequence>
<feature type="transmembrane region" description="Helical" evidence="5">
    <location>
        <begin position="84"/>
        <end position="104"/>
    </location>
</feature>
<dbReference type="Proteomes" id="UP000215595">
    <property type="component" value="Unassembled WGS sequence"/>
</dbReference>
<dbReference type="InterPro" id="IPR051598">
    <property type="entry name" value="TSUP/Inactive_protease-like"/>
</dbReference>
<dbReference type="PANTHER" id="PTHR43701">
    <property type="entry name" value="MEMBRANE TRANSPORTER PROTEIN MJ0441-RELATED"/>
    <property type="match status" value="1"/>
</dbReference>
<dbReference type="PANTHER" id="PTHR43701:SF12">
    <property type="entry name" value="MEMBRANE TRANSPORTER PROTEIN YTNM-RELATED"/>
    <property type="match status" value="1"/>
</dbReference>
<evidence type="ECO:0000256" key="4">
    <source>
        <dbReference type="ARBA" id="ARBA00023136"/>
    </source>
</evidence>
<feature type="transmembrane region" description="Helical" evidence="5">
    <location>
        <begin position="271"/>
        <end position="289"/>
    </location>
</feature>
<feature type="transmembrane region" description="Helical" evidence="5">
    <location>
        <begin position="12"/>
        <end position="33"/>
    </location>
</feature>
<evidence type="ECO:0000256" key="5">
    <source>
        <dbReference type="RuleBase" id="RU363041"/>
    </source>
</evidence>
<organism evidence="6 7">
    <name type="scientific">Brevundimonas subvibrioides</name>
    <dbReference type="NCBI Taxonomy" id="74313"/>
    <lineage>
        <taxon>Bacteria</taxon>
        <taxon>Pseudomonadati</taxon>
        <taxon>Pseudomonadota</taxon>
        <taxon>Alphaproteobacteria</taxon>
        <taxon>Caulobacterales</taxon>
        <taxon>Caulobacteraceae</taxon>
        <taxon>Brevundimonas</taxon>
    </lineage>
</organism>
<comment type="similarity">
    <text evidence="5">Belongs to the 4-toluene sulfonate uptake permease (TSUP) (TC 2.A.102) family.</text>
</comment>